<dbReference type="InterPro" id="IPR050675">
    <property type="entry name" value="OAF3"/>
</dbReference>
<evidence type="ECO:0000256" key="2">
    <source>
        <dbReference type="ARBA" id="ARBA00023125"/>
    </source>
</evidence>
<keyword evidence="1" id="KW-0805">Transcription regulation</keyword>
<dbReference type="SUPFAM" id="SSF57701">
    <property type="entry name" value="Zn2/Cys6 DNA-binding domain"/>
    <property type="match status" value="3"/>
</dbReference>
<reference evidence="9" key="2">
    <citation type="submission" date="2012-11" db="EMBL/GenBank/DDBJ databases">
        <authorList>
            <person name="Kuo A."/>
            <person name="Curtis B.A."/>
            <person name="Tanifuji G."/>
            <person name="Burki F."/>
            <person name="Gruber A."/>
            <person name="Irimia M."/>
            <person name="Maruyama S."/>
            <person name="Arias M.C."/>
            <person name="Ball S.G."/>
            <person name="Gile G.H."/>
            <person name="Hirakawa Y."/>
            <person name="Hopkins J.F."/>
            <person name="Rensing S.A."/>
            <person name="Schmutz J."/>
            <person name="Symeonidi A."/>
            <person name="Elias M."/>
            <person name="Eveleigh R.J."/>
            <person name="Herman E.K."/>
            <person name="Klute M.J."/>
            <person name="Nakayama T."/>
            <person name="Obornik M."/>
            <person name="Reyes-Prieto A."/>
            <person name="Armbrust E.V."/>
            <person name="Aves S.J."/>
            <person name="Beiko R.G."/>
            <person name="Coutinho P."/>
            <person name="Dacks J.B."/>
            <person name="Durnford D.G."/>
            <person name="Fast N.M."/>
            <person name="Green B.R."/>
            <person name="Grisdale C."/>
            <person name="Hempe F."/>
            <person name="Henrissat B."/>
            <person name="Hoppner M.P."/>
            <person name="Ishida K.-I."/>
            <person name="Kim E."/>
            <person name="Koreny L."/>
            <person name="Kroth P.G."/>
            <person name="Liu Y."/>
            <person name="Malik S.-B."/>
            <person name="Maier U.G."/>
            <person name="McRose D."/>
            <person name="Mock T."/>
            <person name="Neilson J.A."/>
            <person name="Onodera N.T."/>
            <person name="Poole A.M."/>
            <person name="Pritham E.J."/>
            <person name="Richards T.A."/>
            <person name="Rocap G."/>
            <person name="Roy S.W."/>
            <person name="Sarai C."/>
            <person name="Schaack S."/>
            <person name="Shirato S."/>
            <person name="Slamovits C.H."/>
            <person name="Spencer D.F."/>
            <person name="Suzuki S."/>
            <person name="Worden A.Z."/>
            <person name="Zauner S."/>
            <person name="Barry K."/>
            <person name="Bell C."/>
            <person name="Bharti A.K."/>
            <person name="Crow J.A."/>
            <person name="Grimwood J."/>
            <person name="Kramer R."/>
            <person name="Lindquist E."/>
            <person name="Lucas S."/>
            <person name="Salamov A."/>
            <person name="McFadden G.I."/>
            <person name="Lane C.E."/>
            <person name="Keeling P.J."/>
            <person name="Gray M.W."/>
            <person name="Grigoriev I.V."/>
            <person name="Archibald J.M."/>
        </authorList>
    </citation>
    <scope>NUCLEOTIDE SEQUENCE</scope>
    <source>
        <strain evidence="9">CCMP2712</strain>
    </source>
</reference>
<dbReference type="GeneID" id="17296497"/>
<proteinExistence type="predicted"/>
<dbReference type="GO" id="GO:0000978">
    <property type="term" value="F:RNA polymerase II cis-regulatory region sequence-specific DNA binding"/>
    <property type="evidence" value="ECO:0007669"/>
    <property type="project" value="TreeGrafter"/>
</dbReference>
<keyword evidence="4" id="KW-0539">Nucleus</keyword>
<keyword evidence="9" id="KW-1185">Reference proteome</keyword>
<dbReference type="GO" id="GO:0045944">
    <property type="term" value="P:positive regulation of transcription by RNA polymerase II"/>
    <property type="evidence" value="ECO:0007669"/>
    <property type="project" value="TreeGrafter"/>
</dbReference>
<feature type="region of interest" description="Disordered" evidence="5">
    <location>
        <begin position="262"/>
        <end position="281"/>
    </location>
</feature>
<dbReference type="HOGENOM" id="CLU_991926_0_0_1"/>
<feature type="domain" description="Zn(2)-C6 fungal-type" evidence="6">
    <location>
        <begin position="90"/>
        <end position="117"/>
    </location>
</feature>
<dbReference type="PaxDb" id="55529-EKX39725"/>
<accession>L1IV66</accession>
<dbReference type="InterPro" id="IPR001138">
    <property type="entry name" value="Zn2Cys6_DnaBD"/>
</dbReference>
<dbReference type="Proteomes" id="UP000011087">
    <property type="component" value="Unassembled WGS sequence"/>
</dbReference>
<dbReference type="PANTHER" id="PTHR31069">
    <property type="entry name" value="OLEATE-ACTIVATED TRANSCRIPTION FACTOR 1-RELATED"/>
    <property type="match status" value="1"/>
</dbReference>
<feature type="compositionally biased region" description="Basic and acidic residues" evidence="5">
    <location>
        <begin position="271"/>
        <end position="281"/>
    </location>
</feature>
<dbReference type="PROSITE" id="PS50048">
    <property type="entry name" value="ZN2_CY6_FUNGAL_2"/>
    <property type="match status" value="3"/>
</dbReference>
<reference evidence="8" key="3">
    <citation type="submission" date="2015-06" db="UniProtKB">
        <authorList>
            <consortium name="EnsemblProtists"/>
        </authorList>
    </citation>
    <scope>IDENTIFICATION</scope>
</reference>
<dbReference type="STRING" id="905079.L1IV66"/>
<dbReference type="GO" id="GO:0000981">
    <property type="term" value="F:DNA-binding transcription factor activity, RNA polymerase II-specific"/>
    <property type="evidence" value="ECO:0007669"/>
    <property type="project" value="InterPro"/>
</dbReference>
<dbReference type="RefSeq" id="XP_005826705.1">
    <property type="nucleotide sequence ID" value="XM_005826648.1"/>
</dbReference>
<evidence type="ECO:0000256" key="1">
    <source>
        <dbReference type="ARBA" id="ARBA00023015"/>
    </source>
</evidence>
<keyword evidence="2" id="KW-0238">DNA-binding</keyword>
<keyword evidence="3" id="KW-0804">Transcription</keyword>
<evidence type="ECO:0000313" key="8">
    <source>
        <dbReference type="EnsemblProtists" id="EKX39725"/>
    </source>
</evidence>
<evidence type="ECO:0000313" key="7">
    <source>
        <dbReference type="EMBL" id="EKX39725.1"/>
    </source>
</evidence>
<evidence type="ECO:0000256" key="5">
    <source>
        <dbReference type="SAM" id="MobiDB-lite"/>
    </source>
</evidence>
<evidence type="ECO:0000259" key="6">
    <source>
        <dbReference type="PROSITE" id="PS50048"/>
    </source>
</evidence>
<dbReference type="EMBL" id="JH993037">
    <property type="protein sequence ID" value="EKX39725.1"/>
    <property type="molecule type" value="Genomic_DNA"/>
</dbReference>
<evidence type="ECO:0000313" key="9">
    <source>
        <dbReference type="Proteomes" id="UP000011087"/>
    </source>
</evidence>
<dbReference type="SMART" id="SM00066">
    <property type="entry name" value="GAL4"/>
    <property type="match status" value="3"/>
</dbReference>
<evidence type="ECO:0000256" key="3">
    <source>
        <dbReference type="ARBA" id="ARBA00023163"/>
    </source>
</evidence>
<gene>
    <name evidence="7" type="ORF">GUITHDRAFT_114222</name>
</gene>
<sequence>MMPLAVPPRPSMMPLAVPPRPSMMPLAVPPRPFAACAQCRRRKTRCDEQFPCSRCLRAGRGDDCSRPEAGDAALGTPTVTRGLRRRSSKACLSCQLKKVRCGEARPCARCFRTGSVCYEEGGLPLGVDLQGYQRRREQVTQACERCRRSRLKCDPERPCGRCVRSGQACLDGWRRRRQSGARTEEEAAEAQSCCTWWEEGSEGFLGSGDELVSPDSTWEMYLTEGAWGEEEAQAVVPLGHGPSTAEEAWERPAQGEPWFAWEEEGGQSREGQGKWEECLRD</sequence>
<evidence type="ECO:0000256" key="4">
    <source>
        <dbReference type="ARBA" id="ARBA00023242"/>
    </source>
</evidence>
<dbReference type="PANTHER" id="PTHR31069:SF12">
    <property type="entry name" value="TRANSCRIPTION FACTOR DOMAIN-CONTAINING PROTEIN"/>
    <property type="match status" value="1"/>
</dbReference>
<dbReference type="GO" id="GO:0005634">
    <property type="term" value="C:nucleus"/>
    <property type="evidence" value="ECO:0007669"/>
    <property type="project" value="TreeGrafter"/>
</dbReference>
<dbReference type="InterPro" id="IPR036864">
    <property type="entry name" value="Zn2-C6_fun-type_DNA-bd_sf"/>
</dbReference>
<dbReference type="GO" id="GO:0008270">
    <property type="term" value="F:zinc ion binding"/>
    <property type="evidence" value="ECO:0007669"/>
    <property type="project" value="InterPro"/>
</dbReference>
<reference evidence="7 9" key="1">
    <citation type="journal article" date="2012" name="Nature">
        <title>Algal genomes reveal evolutionary mosaicism and the fate of nucleomorphs.</title>
        <authorList>
            <consortium name="DOE Joint Genome Institute"/>
            <person name="Curtis B.A."/>
            <person name="Tanifuji G."/>
            <person name="Burki F."/>
            <person name="Gruber A."/>
            <person name="Irimia M."/>
            <person name="Maruyama S."/>
            <person name="Arias M.C."/>
            <person name="Ball S.G."/>
            <person name="Gile G.H."/>
            <person name="Hirakawa Y."/>
            <person name="Hopkins J.F."/>
            <person name="Kuo A."/>
            <person name="Rensing S.A."/>
            <person name="Schmutz J."/>
            <person name="Symeonidi A."/>
            <person name="Elias M."/>
            <person name="Eveleigh R.J."/>
            <person name="Herman E.K."/>
            <person name="Klute M.J."/>
            <person name="Nakayama T."/>
            <person name="Obornik M."/>
            <person name="Reyes-Prieto A."/>
            <person name="Armbrust E.V."/>
            <person name="Aves S.J."/>
            <person name="Beiko R.G."/>
            <person name="Coutinho P."/>
            <person name="Dacks J.B."/>
            <person name="Durnford D.G."/>
            <person name="Fast N.M."/>
            <person name="Green B.R."/>
            <person name="Grisdale C.J."/>
            <person name="Hempel F."/>
            <person name="Henrissat B."/>
            <person name="Hoppner M.P."/>
            <person name="Ishida K."/>
            <person name="Kim E."/>
            <person name="Koreny L."/>
            <person name="Kroth P.G."/>
            <person name="Liu Y."/>
            <person name="Malik S.B."/>
            <person name="Maier U.G."/>
            <person name="McRose D."/>
            <person name="Mock T."/>
            <person name="Neilson J.A."/>
            <person name="Onodera N.T."/>
            <person name="Poole A.M."/>
            <person name="Pritham E.J."/>
            <person name="Richards T.A."/>
            <person name="Rocap G."/>
            <person name="Roy S.W."/>
            <person name="Sarai C."/>
            <person name="Schaack S."/>
            <person name="Shirato S."/>
            <person name="Slamovits C.H."/>
            <person name="Spencer D.F."/>
            <person name="Suzuki S."/>
            <person name="Worden A.Z."/>
            <person name="Zauner S."/>
            <person name="Barry K."/>
            <person name="Bell C."/>
            <person name="Bharti A.K."/>
            <person name="Crow J.A."/>
            <person name="Grimwood J."/>
            <person name="Kramer R."/>
            <person name="Lindquist E."/>
            <person name="Lucas S."/>
            <person name="Salamov A."/>
            <person name="McFadden G.I."/>
            <person name="Lane C.E."/>
            <person name="Keeling P.J."/>
            <person name="Gray M.W."/>
            <person name="Grigoriev I.V."/>
            <person name="Archibald J.M."/>
        </authorList>
    </citation>
    <scope>NUCLEOTIDE SEQUENCE</scope>
    <source>
        <strain evidence="7 9">CCMP2712</strain>
    </source>
</reference>
<dbReference type="Pfam" id="PF00172">
    <property type="entry name" value="Zn_clus"/>
    <property type="match status" value="3"/>
</dbReference>
<organism evidence="7">
    <name type="scientific">Guillardia theta (strain CCMP2712)</name>
    <name type="common">Cryptophyte</name>
    <dbReference type="NCBI Taxonomy" id="905079"/>
    <lineage>
        <taxon>Eukaryota</taxon>
        <taxon>Cryptophyceae</taxon>
        <taxon>Pyrenomonadales</taxon>
        <taxon>Geminigeraceae</taxon>
        <taxon>Guillardia</taxon>
    </lineage>
</organism>
<dbReference type="CDD" id="cd00067">
    <property type="entry name" value="GAL4"/>
    <property type="match status" value="3"/>
</dbReference>
<dbReference type="OrthoDB" id="2123952at2759"/>
<name>L1IV66_GUITC</name>
<dbReference type="AlphaFoldDB" id="L1IV66"/>
<dbReference type="EnsemblProtists" id="EKX39725">
    <property type="protein sequence ID" value="EKX39725"/>
    <property type="gene ID" value="GUITHDRAFT_114222"/>
</dbReference>
<dbReference type="Gene3D" id="4.10.240.10">
    <property type="entry name" value="Zn(2)-C6 fungal-type DNA-binding domain"/>
    <property type="match status" value="3"/>
</dbReference>
<dbReference type="KEGG" id="gtt:GUITHDRAFT_114222"/>
<dbReference type="PROSITE" id="PS00463">
    <property type="entry name" value="ZN2_CY6_FUNGAL_1"/>
    <property type="match status" value="2"/>
</dbReference>
<feature type="domain" description="Zn(2)-C6 fungal-type" evidence="6">
    <location>
        <begin position="142"/>
        <end position="169"/>
    </location>
</feature>
<protein>
    <recommendedName>
        <fullName evidence="6">Zn(2)-C6 fungal-type domain-containing protein</fullName>
    </recommendedName>
</protein>
<feature type="domain" description="Zn(2)-C6 fungal-type" evidence="6">
    <location>
        <begin position="35"/>
        <end position="66"/>
    </location>
</feature>